<evidence type="ECO:0000256" key="2">
    <source>
        <dbReference type="ARBA" id="ARBA00022827"/>
    </source>
</evidence>
<sequence>MKSQRGITVTFLPDERTSVVKQGTTLLEAARKAGVVLPTRCGGKAACLMCKVTIGRESKDAVRPPDEAERRKLGSLLEQDVRLACQTAVQQELNVNVPEDPLKAAVRRRLEAARRGEMDELW</sequence>
<dbReference type="InterPro" id="IPR001041">
    <property type="entry name" value="2Fe-2S_ferredoxin-type"/>
</dbReference>
<protein>
    <submittedName>
        <fullName evidence="4">2Fe-2S iron-sulfur cluster binding domain-containing protein</fullName>
    </submittedName>
</protein>
<dbReference type="PANTHER" id="PTHR43644:SF1">
    <property type="entry name" value="NAD(P)H-FLAVIN REDUCTASE"/>
    <property type="match status" value="1"/>
</dbReference>
<dbReference type="PROSITE" id="PS51085">
    <property type="entry name" value="2FE2S_FER_2"/>
    <property type="match status" value="1"/>
</dbReference>
<name>A0A1G9C2V9_9BACL</name>
<dbReference type="InterPro" id="IPR036010">
    <property type="entry name" value="2Fe-2S_ferredoxin-like_sf"/>
</dbReference>
<keyword evidence="1" id="KW-0285">Flavoprotein</keyword>
<keyword evidence="5" id="KW-1185">Reference proteome</keyword>
<evidence type="ECO:0000313" key="5">
    <source>
        <dbReference type="Proteomes" id="UP000199050"/>
    </source>
</evidence>
<dbReference type="CDD" id="cd00207">
    <property type="entry name" value="fer2"/>
    <property type="match status" value="1"/>
</dbReference>
<dbReference type="InterPro" id="IPR012675">
    <property type="entry name" value="Beta-grasp_dom_sf"/>
</dbReference>
<evidence type="ECO:0000259" key="3">
    <source>
        <dbReference type="PROSITE" id="PS51085"/>
    </source>
</evidence>
<dbReference type="STRING" id="1174501.SAMN05216192_14256"/>
<gene>
    <name evidence="4" type="ORF">SAMN05216192_14256</name>
</gene>
<dbReference type="OrthoDB" id="9810588at2"/>
<proteinExistence type="predicted"/>
<reference evidence="5" key="1">
    <citation type="submission" date="2016-10" db="EMBL/GenBank/DDBJ databases">
        <authorList>
            <person name="Varghese N."/>
            <person name="Submissions S."/>
        </authorList>
    </citation>
    <scope>NUCLEOTIDE SEQUENCE [LARGE SCALE GENOMIC DNA]</scope>
    <source>
        <strain evidence="5">CGMCC 1.11012</strain>
    </source>
</reference>
<dbReference type="AlphaFoldDB" id="A0A1G9C2V9"/>
<dbReference type="RefSeq" id="WP_090718456.1">
    <property type="nucleotide sequence ID" value="NZ_CBCSKY010000042.1"/>
</dbReference>
<feature type="domain" description="2Fe-2S ferredoxin-type" evidence="3">
    <location>
        <begin position="7"/>
        <end position="101"/>
    </location>
</feature>
<dbReference type="PANTHER" id="PTHR43644">
    <property type="entry name" value="NA(+)-TRANSLOCATING NADH-QUINONE REDUCTASE SUBUNIT"/>
    <property type="match status" value="1"/>
</dbReference>
<accession>A0A1G9C2V9</accession>
<dbReference type="Pfam" id="PF00111">
    <property type="entry name" value="Fer2"/>
    <property type="match status" value="1"/>
</dbReference>
<dbReference type="GO" id="GO:0051536">
    <property type="term" value="F:iron-sulfur cluster binding"/>
    <property type="evidence" value="ECO:0007669"/>
    <property type="project" value="InterPro"/>
</dbReference>
<dbReference type="Gene3D" id="3.10.20.30">
    <property type="match status" value="1"/>
</dbReference>
<dbReference type="SUPFAM" id="SSF54292">
    <property type="entry name" value="2Fe-2S ferredoxin-like"/>
    <property type="match status" value="1"/>
</dbReference>
<organism evidence="4 5">
    <name type="scientific">Paenibacillus typhae</name>
    <dbReference type="NCBI Taxonomy" id="1174501"/>
    <lineage>
        <taxon>Bacteria</taxon>
        <taxon>Bacillati</taxon>
        <taxon>Bacillota</taxon>
        <taxon>Bacilli</taxon>
        <taxon>Bacillales</taxon>
        <taxon>Paenibacillaceae</taxon>
        <taxon>Paenibacillus</taxon>
    </lineage>
</organism>
<evidence type="ECO:0000256" key="1">
    <source>
        <dbReference type="ARBA" id="ARBA00022630"/>
    </source>
</evidence>
<dbReference type="EMBL" id="FNDX01000042">
    <property type="protein sequence ID" value="SDK46017.1"/>
    <property type="molecule type" value="Genomic_DNA"/>
</dbReference>
<keyword evidence="2" id="KW-0274">FAD</keyword>
<evidence type="ECO:0000313" key="4">
    <source>
        <dbReference type="EMBL" id="SDK46017.1"/>
    </source>
</evidence>
<dbReference type="Proteomes" id="UP000199050">
    <property type="component" value="Unassembled WGS sequence"/>
</dbReference>